<reference evidence="2 3" key="1">
    <citation type="submission" date="2021-01" db="EMBL/GenBank/DDBJ databases">
        <title>Whole genome shotgun sequence of Planobispora siamensis NBRC 107568.</title>
        <authorList>
            <person name="Komaki H."/>
            <person name="Tamura T."/>
        </authorList>
    </citation>
    <scope>NUCLEOTIDE SEQUENCE [LARGE SCALE GENOMIC DNA]</scope>
    <source>
        <strain evidence="2 3">NBRC 107568</strain>
    </source>
</reference>
<keyword evidence="1" id="KW-0812">Transmembrane</keyword>
<proteinExistence type="predicted"/>
<sequence length="194" mass="21750">MKVVRPPGWGFFTAVAIAAFTNLWWSSVPFPYLEGTFFGFFVWVPLGLYWLIRLLLAVGTQWRTWSVKRSLRWLAAPLIVAGVWAAIHLDVSFAVRFALSRPGMQQYAESIIAGGERADPGCRWTGLYHVCGRYLGQSLDVAPAAAELYINDGPLASTRCFVWAPGGRPASEDYEYGLRHLSGSWWGCRGWDGW</sequence>
<gene>
    <name evidence="2" type="ORF">Psi01_71830</name>
</gene>
<organism evidence="2 3">
    <name type="scientific">Planobispora siamensis</name>
    <dbReference type="NCBI Taxonomy" id="936338"/>
    <lineage>
        <taxon>Bacteria</taxon>
        <taxon>Bacillati</taxon>
        <taxon>Actinomycetota</taxon>
        <taxon>Actinomycetes</taxon>
        <taxon>Streptosporangiales</taxon>
        <taxon>Streptosporangiaceae</taxon>
        <taxon>Planobispora</taxon>
    </lineage>
</organism>
<keyword evidence="3" id="KW-1185">Reference proteome</keyword>
<evidence type="ECO:0000313" key="2">
    <source>
        <dbReference type="EMBL" id="GIH96553.1"/>
    </source>
</evidence>
<feature type="transmembrane region" description="Helical" evidence="1">
    <location>
        <begin position="7"/>
        <end position="25"/>
    </location>
</feature>
<feature type="transmembrane region" description="Helical" evidence="1">
    <location>
        <begin position="37"/>
        <end position="58"/>
    </location>
</feature>
<protein>
    <submittedName>
        <fullName evidence="2">Uncharacterized protein</fullName>
    </submittedName>
</protein>
<dbReference type="EMBL" id="BOOJ01000068">
    <property type="protein sequence ID" value="GIH96553.1"/>
    <property type="molecule type" value="Genomic_DNA"/>
</dbReference>
<name>A0A8J3SVZ8_9ACTN</name>
<feature type="transmembrane region" description="Helical" evidence="1">
    <location>
        <begin position="70"/>
        <end position="87"/>
    </location>
</feature>
<accession>A0A8J3SVZ8</accession>
<evidence type="ECO:0000313" key="3">
    <source>
        <dbReference type="Proteomes" id="UP000619788"/>
    </source>
</evidence>
<comment type="caution">
    <text evidence="2">The sequence shown here is derived from an EMBL/GenBank/DDBJ whole genome shotgun (WGS) entry which is preliminary data.</text>
</comment>
<dbReference type="RefSeq" id="WP_204068598.1">
    <property type="nucleotide sequence ID" value="NZ_BOOJ01000068.1"/>
</dbReference>
<dbReference type="AlphaFoldDB" id="A0A8J3SVZ8"/>
<dbReference type="Proteomes" id="UP000619788">
    <property type="component" value="Unassembled WGS sequence"/>
</dbReference>
<evidence type="ECO:0000256" key="1">
    <source>
        <dbReference type="SAM" id="Phobius"/>
    </source>
</evidence>
<keyword evidence="1" id="KW-0472">Membrane</keyword>
<keyword evidence="1" id="KW-1133">Transmembrane helix</keyword>